<dbReference type="Pfam" id="PF05485">
    <property type="entry name" value="THAP"/>
    <property type="match status" value="1"/>
</dbReference>
<evidence type="ECO:0000313" key="9">
    <source>
        <dbReference type="EMBL" id="KAJ8389629.1"/>
    </source>
</evidence>
<evidence type="ECO:0000256" key="3">
    <source>
        <dbReference type="ARBA" id="ARBA00022833"/>
    </source>
</evidence>
<name>A0AAD7RSK5_9TELE</name>
<dbReference type="GO" id="GO:0003677">
    <property type="term" value="F:DNA binding"/>
    <property type="evidence" value="ECO:0007669"/>
    <property type="project" value="UniProtKB-UniRule"/>
</dbReference>
<proteinExistence type="predicted"/>
<dbReference type="InterPro" id="IPR006612">
    <property type="entry name" value="THAP_Znf"/>
</dbReference>
<comment type="caution">
    <text evidence="9">The sequence shown here is derived from an EMBL/GenBank/DDBJ whole genome shotgun (WGS) entry which is preliminary data.</text>
</comment>
<protein>
    <recommendedName>
        <fullName evidence="8">THAP-type domain-containing protein</fullName>
    </recommendedName>
</protein>
<dbReference type="SUPFAM" id="SSF57716">
    <property type="entry name" value="Glucocorticoid receptor-like (DNA-binding domain)"/>
    <property type="match status" value="1"/>
</dbReference>
<dbReference type="InterPro" id="IPR045165">
    <property type="entry name" value="Nitrobindin"/>
</dbReference>
<evidence type="ECO:0000256" key="2">
    <source>
        <dbReference type="ARBA" id="ARBA00022771"/>
    </source>
</evidence>
<keyword evidence="4 6" id="KW-0238">DNA-binding</keyword>
<dbReference type="PANTHER" id="PTHR15854:SF4">
    <property type="entry name" value="PEROXYNITRITE ISOMERASE THAP4"/>
    <property type="match status" value="1"/>
</dbReference>
<dbReference type="AlphaFoldDB" id="A0AAD7RSK5"/>
<keyword evidence="10" id="KW-1185">Reference proteome</keyword>
<dbReference type="PROSITE" id="PS50950">
    <property type="entry name" value="ZF_THAP"/>
    <property type="match status" value="1"/>
</dbReference>
<comment type="catalytic activity">
    <reaction evidence="5">
        <text>peroxynitrite = nitrate</text>
        <dbReference type="Rhea" id="RHEA:63116"/>
        <dbReference type="ChEBI" id="CHEBI:17632"/>
        <dbReference type="ChEBI" id="CHEBI:25941"/>
    </reaction>
    <physiologicalReaction direction="left-to-right" evidence="5">
        <dbReference type="Rhea" id="RHEA:63117"/>
    </physiologicalReaction>
</comment>
<dbReference type="GO" id="GO:0008270">
    <property type="term" value="F:zinc ion binding"/>
    <property type="evidence" value="ECO:0007669"/>
    <property type="project" value="UniProtKB-KW"/>
</dbReference>
<dbReference type="EMBL" id="JAINUG010000180">
    <property type="protein sequence ID" value="KAJ8389629.1"/>
    <property type="molecule type" value="Genomic_DNA"/>
</dbReference>
<evidence type="ECO:0000256" key="7">
    <source>
        <dbReference type="SAM" id="MobiDB-lite"/>
    </source>
</evidence>
<dbReference type="SMART" id="SM00692">
    <property type="entry name" value="DM3"/>
    <property type="match status" value="1"/>
</dbReference>
<evidence type="ECO:0000256" key="6">
    <source>
        <dbReference type="PROSITE-ProRule" id="PRU00309"/>
    </source>
</evidence>
<dbReference type="Pfam" id="PF08768">
    <property type="entry name" value="THAP4_heme-bd"/>
    <property type="match status" value="1"/>
</dbReference>
<organism evidence="9 10">
    <name type="scientific">Aldrovandia affinis</name>
    <dbReference type="NCBI Taxonomy" id="143900"/>
    <lineage>
        <taxon>Eukaryota</taxon>
        <taxon>Metazoa</taxon>
        <taxon>Chordata</taxon>
        <taxon>Craniata</taxon>
        <taxon>Vertebrata</taxon>
        <taxon>Euteleostomi</taxon>
        <taxon>Actinopterygii</taxon>
        <taxon>Neopterygii</taxon>
        <taxon>Teleostei</taxon>
        <taxon>Notacanthiformes</taxon>
        <taxon>Halosauridae</taxon>
        <taxon>Aldrovandia</taxon>
    </lineage>
</organism>
<keyword evidence="2 6" id="KW-0863">Zinc-finger</keyword>
<evidence type="ECO:0000256" key="1">
    <source>
        <dbReference type="ARBA" id="ARBA00022723"/>
    </source>
</evidence>
<dbReference type="CDD" id="cd07828">
    <property type="entry name" value="lipocalin_heme-bd-THAP4-like"/>
    <property type="match status" value="1"/>
</dbReference>
<evidence type="ECO:0000256" key="5">
    <source>
        <dbReference type="ARBA" id="ARBA00036993"/>
    </source>
</evidence>
<accession>A0AAD7RSK5</accession>
<evidence type="ECO:0000313" key="10">
    <source>
        <dbReference type="Proteomes" id="UP001221898"/>
    </source>
</evidence>
<dbReference type="Gene3D" id="2.40.128.20">
    <property type="match status" value="1"/>
</dbReference>
<dbReference type="InterPro" id="IPR012674">
    <property type="entry name" value="Calycin"/>
</dbReference>
<feature type="region of interest" description="Disordered" evidence="7">
    <location>
        <begin position="142"/>
        <end position="165"/>
    </location>
</feature>
<dbReference type="SMART" id="SM00980">
    <property type="entry name" value="THAP"/>
    <property type="match status" value="1"/>
</dbReference>
<keyword evidence="1" id="KW-0479">Metal-binding</keyword>
<feature type="domain" description="THAP-type" evidence="8">
    <location>
        <begin position="1"/>
        <end position="85"/>
    </location>
</feature>
<dbReference type="Proteomes" id="UP001221898">
    <property type="component" value="Unassembled WGS sequence"/>
</dbReference>
<dbReference type="PANTHER" id="PTHR15854">
    <property type="entry name" value="THAP4 PROTEIN"/>
    <property type="match status" value="1"/>
</dbReference>
<sequence>MVISCAAVNCTNRQGKVDKAEISFHRFPMNNAGRLAKWEQAVRRENWMPNRYSFLCSRHFAPDCFKLRHKDQQRQLKDSAVPTIFDFTRKDRVSGGNLRKKLVSVGGAGVKEEEVAQCKRSITAESVGKKIWVFPELVGPPSEVGESSAPPPQVGPHQPTGEWSLGVAGGQEVFTPSSCSLIDALHSYSSVSRQERGRRGCASPKMAAPEACISHLLAATPGRRFHPKTKQEHLGFRRRKQAIQRHQLRRRARCLHAVLYVRKRRRLQEVTAAPLNPAVLALDWLLGSWESDEPGEGSFPTVPPFRYSETLLFTHVGQPVINFMFNAFHAESKKPLHRECGFIRLQPGTNRVAFIIAQNSGVVEIEEGELTSQQLTLQTHALARTSFAREPHVQQISRLFQLRSDGRLEQTVSMATGDHPLTQHLHITYRRSS</sequence>
<reference evidence="9" key="1">
    <citation type="journal article" date="2023" name="Science">
        <title>Genome structures resolve the early diversification of teleost fishes.</title>
        <authorList>
            <person name="Parey E."/>
            <person name="Louis A."/>
            <person name="Montfort J."/>
            <person name="Bouchez O."/>
            <person name="Roques C."/>
            <person name="Iampietro C."/>
            <person name="Lluch J."/>
            <person name="Castinel A."/>
            <person name="Donnadieu C."/>
            <person name="Desvignes T."/>
            <person name="Floi Bucao C."/>
            <person name="Jouanno E."/>
            <person name="Wen M."/>
            <person name="Mejri S."/>
            <person name="Dirks R."/>
            <person name="Jansen H."/>
            <person name="Henkel C."/>
            <person name="Chen W.J."/>
            <person name="Zahm M."/>
            <person name="Cabau C."/>
            <person name="Klopp C."/>
            <person name="Thompson A.W."/>
            <person name="Robinson-Rechavi M."/>
            <person name="Braasch I."/>
            <person name="Lecointre G."/>
            <person name="Bobe J."/>
            <person name="Postlethwait J.H."/>
            <person name="Berthelot C."/>
            <person name="Roest Crollius H."/>
            <person name="Guiguen Y."/>
        </authorList>
    </citation>
    <scope>NUCLEOTIDE SEQUENCE</scope>
    <source>
        <strain evidence="9">NC1722</strain>
    </source>
</reference>
<gene>
    <name evidence="9" type="ORF">AAFF_G00118660</name>
</gene>
<dbReference type="SUPFAM" id="SSF50814">
    <property type="entry name" value="Lipocalins"/>
    <property type="match status" value="1"/>
</dbReference>
<dbReference type="InterPro" id="IPR014878">
    <property type="entry name" value="THAP4-like_heme-bd"/>
</dbReference>
<evidence type="ECO:0000259" key="8">
    <source>
        <dbReference type="PROSITE" id="PS50950"/>
    </source>
</evidence>
<evidence type="ECO:0000256" key="4">
    <source>
        <dbReference type="ARBA" id="ARBA00023125"/>
    </source>
</evidence>
<keyword evidence="3" id="KW-0862">Zinc</keyword>